<evidence type="ECO:0000259" key="1">
    <source>
        <dbReference type="Pfam" id="PF00149"/>
    </source>
</evidence>
<evidence type="ECO:0000313" key="2">
    <source>
        <dbReference type="EMBL" id="CAH34750.1"/>
    </source>
</evidence>
<dbReference type="RefSeq" id="WP_011204885.1">
    <property type="nucleotide sequence ID" value="NC_006350.1"/>
</dbReference>
<dbReference type="eggNOG" id="COG1409">
    <property type="taxonomic scope" value="Bacteria"/>
</dbReference>
<organism evidence="2 3">
    <name type="scientific">Burkholderia pseudomallei (strain K96243)</name>
    <dbReference type="NCBI Taxonomy" id="272560"/>
    <lineage>
        <taxon>Bacteria</taxon>
        <taxon>Pseudomonadati</taxon>
        <taxon>Pseudomonadota</taxon>
        <taxon>Betaproteobacteria</taxon>
        <taxon>Burkholderiales</taxon>
        <taxon>Burkholderiaceae</taxon>
        <taxon>Burkholderia</taxon>
        <taxon>pseudomallei group</taxon>
    </lineage>
</organism>
<evidence type="ECO:0000313" key="3">
    <source>
        <dbReference type="Proteomes" id="UP000000605"/>
    </source>
</evidence>
<dbReference type="GO" id="GO:0016787">
    <property type="term" value="F:hydrolase activity"/>
    <property type="evidence" value="ECO:0007669"/>
    <property type="project" value="InterPro"/>
</dbReference>
<dbReference type="Pfam" id="PF00149">
    <property type="entry name" value="Metallophos"/>
    <property type="match status" value="1"/>
</dbReference>
<dbReference type="InterPro" id="IPR029052">
    <property type="entry name" value="Metallo-depent_PP-like"/>
</dbReference>
<dbReference type="SUPFAM" id="SSF56300">
    <property type="entry name" value="Metallo-dependent phosphatases"/>
    <property type="match status" value="1"/>
</dbReference>
<keyword evidence="3" id="KW-1185">Reference proteome</keyword>
<dbReference type="PANTHER" id="PTHR37844:SF2">
    <property type="entry name" value="SER_THR PROTEIN PHOSPHATASE SUPERFAMILY (AFU_ORTHOLOGUE AFUA_1G14840)"/>
    <property type="match status" value="1"/>
</dbReference>
<dbReference type="KEGG" id="bps:BPSL0758"/>
<dbReference type="Gene3D" id="3.60.21.10">
    <property type="match status" value="1"/>
</dbReference>
<reference evidence="2 3" key="1">
    <citation type="journal article" date="2004" name="Proc. Natl. Acad. Sci. U.S.A.">
        <title>Genomic plasticity of the causative agent of melioidosis, Burkholderia pseudomallei.</title>
        <authorList>
            <person name="Holden M.T.G."/>
            <person name="Titball R.W."/>
            <person name="Peacock S.J."/>
            <person name="Cerdeno-Tarraga A.M."/>
            <person name="Atkins T."/>
            <person name="Crossman L.C."/>
            <person name="Pitt T."/>
            <person name="Churcher C."/>
            <person name="Mungall K."/>
            <person name="Bentley S.D."/>
            <person name="Sebaihia M."/>
            <person name="Thomson N.R."/>
            <person name="Bason N."/>
            <person name="Beacham I.R."/>
            <person name="Brooks K."/>
            <person name="Brown K.A."/>
            <person name="Brown N.F."/>
            <person name="Challis G.L."/>
            <person name="Cherevach I."/>
            <person name="Chillingworth T."/>
            <person name="Cronin A."/>
            <person name="Crosset B."/>
            <person name="Davis P."/>
            <person name="DeShazer D."/>
            <person name="Feltwell T."/>
            <person name="Fraser A."/>
            <person name="Hance Z."/>
            <person name="Hauser H."/>
            <person name="Holroyd S."/>
            <person name="Jagels K."/>
            <person name="Keith K.E."/>
            <person name="Maddison M."/>
            <person name="Moule S."/>
            <person name="Price C."/>
            <person name="Quail M.A."/>
            <person name="Rabbinowitsch E."/>
            <person name="Rutherford K."/>
            <person name="Sanders M."/>
            <person name="Simmonds M."/>
            <person name="Songsivilai S."/>
            <person name="Stevens K."/>
            <person name="Tumapa S."/>
            <person name="Vesaratchavest M."/>
            <person name="Whitehead S."/>
            <person name="Yeats C."/>
            <person name="Barrell B.G."/>
            <person name="Oyston P.C.F."/>
            <person name="Parkhill J."/>
        </authorList>
    </citation>
    <scope>NUCLEOTIDE SEQUENCE [LARGE SCALE GENOMIC DNA]</scope>
    <source>
        <strain evidence="2 3">K96243</strain>
    </source>
</reference>
<dbReference type="InterPro" id="IPR004843">
    <property type="entry name" value="Calcineurin-like_PHP"/>
</dbReference>
<dbReference type="PATRIC" id="fig|272560.51.peg.851"/>
<dbReference type="STRING" id="272560.BPSL0758"/>
<dbReference type="AlphaFoldDB" id="Q63WY3"/>
<dbReference type="EMBL" id="BX571965">
    <property type="protein sequence ID" value="CAH34750.1"/>
    <property type="molecule type" value="Genomic_DNA"/>
</dbReference>
<protein>
    <submittedName>
        <fullName evidence="2">Phosphoesterase</fullName>
    </submittedName>
</protein>
<accession>Q63WY3</accession>
<gene>
    <name evidence="2" type="ordered locus">BPSL0758</name>
</gene>
<dbReference type="DNASU" id="3091927"/>
<dbReference type="Proteomes" id="UP000000605">
    <property type="component" value="Chromosome 1"/>
</dbReference>
<feature type="domain" description="Calcineurin-like phosphoesterase" evidence="1">
    <location>
        <begin position="1"/>
        <end position="217"/>
    </location>
</feature>
<sequence length="262" mass="29697">MRIQVASDLHHELAVSNSAMAARLEHADDAVDVLVLAGDIHNQTGAIDLYADYPVPVVYVCGNHEFYGTEMLQLLPELRRRAVGTSVKLLEKDELILNNVRFLGCTMWTDYHAFPLCLNTAMEYARNHMLDHQRIRESNNGRFEPEDAAEEQRAALEFLVRKIREPFPGKTVVITHHAPSARSIHQHEQNNPLVPAFASNLEFLASEADLWIHGHIHLSSDYRLGNCRVICNPRGYPGRRNRSNPALAYENAQFDARKVIDV</sequence>
<dbReference type="PANTHER" id="PTHR37844">
    <property type="entry name" value="SER/THR PROTEIN PHOSPHATASE SUPERFAMILY (AFU_ORTHOLOGUE AFUA_1G14840)"/>
    <property type="match status" value="1"/>
</dbReference>
<proteinExistence type="predicted"/>
<name>Q63WY3_BURPS</name>